<accession>A0A376AAQ4</accession>
<evidence type="ECO:0000313" key="1">
    <source>
        <dbReference type="EMBL" id="SSC64941.1"/>
    </source>
</evidence>
<evidence type="ECO:0000313" key="2">
    <source>
        <dbReference type="Proteomes" id="UP000254764"/>
    </source>
</evidence>
<reference evidence="2" key="1">
    <citation type="submission" date="2018-07" db="EMBL/GenBank/DDBJ databases">
        <authorList>
            <person name="Peiro R."/>
            <person name="Begona"/>
            <person name="Cbmso G."/>
            <person name="Lopez M."/>
            <person name="Gonzalez S."/>
        </authorList>
    </citation>
    <scope>NUCLEOTIDE SEQUENCE [LARGE SCALE GENOMIC DNA]</scope>
</reference>
<name>A0A376AAQ4_9HYPH</name>
<gene>
    <name evidence="1" type="ORF">RHIZ70_649</name>
</gene>
<protein>
    <submittedName>
        <fullName evidence="1">Uncharacterized protein</fullName>
    </submittedName>
</protein>
<dbReference type="Proteomes" id="UP000254764">
    <property type="component" value="Unassembled WGS sequence"/>
</dbReference>
<proteinExistence type="predicted"/>
<keyword evidence="2" id="KW-1185">Reference proteome</keyword>
<dbReference type="EMBL" id="UEYP01000015">
    <property type="protein sequence ID" value="SSC64941.1"/>
    <property type="molecule type" value="Genomic_DNA"/>
</dbReference>
<organism evidence="1 2">
    <name type="scientific">Ciceribacter selenitireducens ATCC BAA-1503</name>
    <dbReference type="NCBI Taxonomy" id="1336235"/>
    <lineage>
        <taxon>Bacteria</taxon>
        <taxon>Pseudomonadati</taxon>
        <taxon>Pseudomonadota</taxon>
        <taxon>Alphaproteobacteria</taxon>
        <taxon>Hyphomicrobiales</taxon>
        <taxon>Rhizobiaceae</taxon>
        <taxon>Ciceribacter</taxon>
    </lineage>
</organism>
<dbReference type="AlphaFoldDB" id="A0A376AAQ4"/>
<sequence>MGRGSRTIGWHRCHLGSCLASCRAWGWPTRIGSERFCSGI</sequence>